<dbReference type="GO" id="GO:0016301">
    <property type="term" value="F:kinase activity"/>
    <property type="evidence" value="ECO:0007669"/>
    <property type="project" value="UniProtKB-KW"/>
</dbReference>
<proteinExistence type="predicted"/>
<evidence type="ECO:0000313" key="4">
    <source>
        <dbReference type="EMBL" id="KGD76790.1"/>
    </source>
</evidence>
<dbReference type="eggNOG" id="COG0524">
    <property type="taxonomic scope" value="Bacteria"/>
</dbReference>
<dbReference type="Gene3D" id="3.40.1190.20">
    <property type="match status" value="1"/>
</dbReference>
<evidence type="ECO:0000259" key="3">
    <source>
        <dbReference type="Pfam" id="PF00294"/>
    </source>
</evidence>
<accession>A0A095VQ63</accession>
<feature type="domain" description="Carbohydrate kinase PfkB" evidence="3">
    <location>
        <begin position="21"/>
        <end position="258"/>
    </location>
</feature>
<keyword evidence="2" id="KW-0418">Kinase</keyword>
<dbReference type="PANTHER" id="PTHR10584:SF166">
    <property type="entry name" value="RIBOKINASE"/>
    <property type="match status" value="1"/>
</dbReference>
<reference evidence="4" key="1">
    <citation type="submission" date="2014-12" db="EMBL/GenBank/DDBJ databases">
        <title>The draft genome of the Tatumella morbirosei type strain, LMG23360T isolated from pineapple rot.</title>
        <authorList>
            <person name="Smits T.H."/>
            <person name="Palmer M."/>
            <person name="Venter S.N."/>
            <person name="Duffy B."/>
            <person name="Steenkamp E.T."/>
            <person name="Chan W.Y."/>
            <person name="Coutinho T.A."/>
            <person name="Coetzee M.P."/>
            <person name="De Maayer P."/>
        </authorList>
    </citation>
    <scope>NUCLEOTIDE SEQUENCE [LARGE SCALE GENOMIC DNA]</scope>
    <source>
        <strain evidence="4">LMG 23360</strain>
    </source>
</reference>
<keyword evidence="1" id="KW-0808">Transferase</keyword>
<dbReference type="RefSeq" id="WP_038017263.1">
    <property type="nucleotide sequence ID" value="NZ_JPKR02000001.1"/>
</dbReference>
<sequence length="273" mass="29741">MKVLGVGDNVIDRYCHIGMGYPGGNALNFSVYAAMLAADSAYLGIFGNDLQAQHLQQVLTRRQVDISHCLQAEGETGHANLTSVDGERIFLDSNQGGLRRHIAMDFILQSADWLEQFDLMHTSAYSYMDHLLPQLAALPGKLSYDFSDDFDLHQVLPLCRWLDFAFFSCAEHDDEAIVKLLTEVHRQGCPVVVATRGAKGALLFDGEHWLQQAPQPLIPVDTLGAGDAFITAFLLQQLSGAGLTESLKSASDFAGKICALNGSFGDPLPLDSL</sequence>
<keyword evidence="5" id="KW-1185">Reference proteome</keyword>
<evidence type="ECO:0000313" key="5">
    <source>
        <dbReference type="Proteomes" id="UP000029577"/>
    </source>
</evidence>
<dbReference type="EMBL" id="JPKR02000001">
    <property type="protein sequence ID" value="KGD76790.1"/>
    <property type="molecule type" value="Genomic_DNA"/>
</dbReference>
<gene>
    <name evidence="4" type="ORF">HA49_04740</name>
</gene>
<evidence type="ECO:0000256" key="2">
    <source>
        <dbReference type="ARBA" id="ARBA00022777"/>
    </source>
</evidence>
<dbReference type="InterPro" id="IPR029056">
    <property type="entry name" value="Ribokinase-like"/>
</dbReference>
<comment type="caution">
    <text evidence="4">The sequence shown here is derived from an EMBL/GenBank/DDBJ whole genome shotgun (WGS) entry which is preliminary data.</text>
</comment>
<name>A0A095VQ63_9GAMM</name>
<dbReference type="PANTHER" id="PTHR10584">
    <property type="entry name" value="SUGAR KINASE"/>
    <property type="match status" value="1"/>
</dbReference>
<dbReference type="AlphaFoldDB" id="A0A095VQ63"/>
<protein>
    <submittedName>
        <fullName evidence="4">Ribokinase</fullName>
    </submittedName>
</protein>
<dbReference type="SUPFAM" id="SSF53613">
    <property type="entry name" value="Ribokinase-like"/>
    <property type="match status" value="1"/>
</dbReference>
<dbReference type="Proteomes" id="UP000029577">
    <property type="component" value="Unassembled WGS sequence"/>
</dbReference>
<dbReference type="Pfam" id="PF00294">
    <property type="entry name" value="PfkB"/>
    <property type="match status" value="1"/>
</dbReference>
<dbReference type="InterPro" id="IPR011611">
    <property type="entry name" value="PfkB_dom"/>
</dbReference>
<organism evidence="4 5">
    <name type="scientific">Tatumella morbirosei</name>
    <dbReference type="NCBI Taxonomy" id="642227"/>
    <lineage>
        <taxon>Bacteria</taxon>
        <taxon>Pseudomonadati</taxon>
        <taxon>Pseudomonadota</taxon>
        <taxon>Gammaproteobacteria</taxon>
        <taxon>Enterobacterales</taxon>
        <taxon>Erwiniaceae</taxon>
        <taxon>Tatumella</taxon>
    </lineage>
</organism>
<evidence type="ECO:0000256" key="1">
    <source>
        <dbReference type="ARBA" id="ARBA00022679"/>
    </source>
</evidence>
<dbReference type="STRING" id="642227.HA49_04740"/>
<dbReference type="OrthoDB" id="9813569at2"/>